<protein>
    <submittedName>
        <fullName evidence="1">Uncharacterized protein</fullName>
    </submittedName>
</protein>
<dbReference type="EMBL" id="CAJZBQ010000053">
    <property type="protein sequence ID" value="CAG9331581.1"/>
    <property type="molecule type" value="Genomic_DNA"/>
</dbReference>
<reference evidence="1" key="1">
    <citation type="submission" date="2021-09" db="EMBL/GenBank/DDBJ databases">
        <authorList>
            <consortium name="AG Swart"/>
            <person name="Singh M."/>
            <person name="Singh A."/>
            <person name="Seah K."/>
            <person name="Emmerich C."/>
        </authorList>
    </citation>
    <scope>NUCLEOTIDE SEQUENCE</scope>
    <source>
        <strain evidence="1">ATCC30299</strain>
    </source>
</reference>
<dbReference type="AlphaFoldDB" id="A0AAU9K318"/>
<sequence length="86" mass="9492">MRLFAYAKQFSRAMAISKVPMINLNRQSGLRLVPSLTPLVTRSFLIKRPGSVIPFEVLGISESLKELEEDEDTAILPKTTGLESGS</sequence>
<accession>A0AAU9K318</accession>
<dbReference type="Proteomes" id="UP001162131">
    <property type="component" value="Unassembled WGS sequence"/>
</dbReference>
<organism evidence="1 2">
    <name type="scientific">Blepharisma stoltei</name>
    <dbReference type="NCBI Taxonomy" id="1481888"/>
    <lineage>
        <taxon>Eukaryota</taxon>
        <taxon>Sar</taxon>
        <taxon>Alveolata</taxon>
        <taxon>Ciliophora</taxon>
        <taxon>Postciliodesmatophora</taxon>
        <taxon>Heterotrichea</taxon>
        <taxon>Heterotrichida</taxon>
        <taxon>Blepharismidae</taxon>
        <taxon>Blepharisma</taxon>
    </lineage>
</organism>
<keyword evidence="2" id="KW-1185">Reference proteome</keyword>
<name>A0AAU9K318_9CILI</name>
<comment type="caution">
    <text evidence="1">The sequence shown here is derived from an EMBL/GenBank/DDBJ whole genome shotgun (WGS) entry which is preliminary data.</text>
</comment>
<gene>
    <name evidence="1" type="ORF">BSTOLATCC_MIC53648</name>
</gene>
<evidence type="ECO:0000313" key="2">
    <source>
        <dbReference type="Proteomes" id="UP001162131"/>
    </source>
</evidence>
<proteinExistence type="predicted"/>
<evidence type="ECO:0000313" key="1">
    <source>
        <dbReference type="EMBL" id="CAG9331581.1"/>
    </source>
</evidence>